<organism evidence="2 4">
    <name type="scientific">Cucumis melo var. makuwa</name>
    <name type="common">Oriental melon</name>
    <dbReference type="NCBI Taxonomy" id="1194695"/>
    <lineage>
        <taxon>Eukaryota</taxon>
        <taxon>Viridiplantae</taxon>
        <taxon>Streptophyta</taxon>
        <taxon>Embryophyta</taxon>
        <taxon>Tracheophyta</taxon>
        <taxon>Spermatophyta</taxon>
        <taxon>Magnoliopsida</taxon>
        <taxon>eudicotyledons</taxon>
        <taxon>Gunneridae</taxon>
        <taxon>Pentapetalae</taxon>
        <taxon>rosids</taxon>
        <taxon>fabids</taxon>
        <taxon>Cucurbitales</taxon>
        <taxon>Cucurbitaceae</taxon>
        <taxon>Benincaseae</taxon>
        <taxon>Cucumis</taxon>
    </lineage>
</organism>
<evidence type="ECO:0000256" key="1">
    <source>
        <dbReference type="SAM" id="MobiDB-lite"/>
    </source>
</evidence>
<feature type="compositionally biased region" description="Polar residues" evidence="1">
    <location>
        <begin position="105"/>
        <end position="121"/>
    </location>
</feature>
<dbReference type="AlphaFoldDB" id="A0A5A7VAF5"/>
<dbReference type="Proteomes" id="UP000321947">
    <property type="component" value="Unassembled WGS sequence"/>
</dbReference>
<comment type="caution">
    <text evidence="2">The sequence shown here is derived from an EMBL/GenBank/DDBJ whole genome shotgun (WGS) entry which is preliminary data.</text>
</comment>
<feature type="region of interest" description="Disordered" evidence="1">
    <location>
        <begin position="105"/>
        <end position="125"/>
    </location>
</feature>
<dbReference type="EMBL" id="SSTD01010532">
    <property type="protein sequence ID" value="TYK11664.1"/>
    <property type="molecule type" value="Genomic_DNA"/>
</dbReference>
<reference evidence="4 5" key="1">
    <citation type="submission" date="2019-08" db="EMBL/GenBank/DDBJ databases">
        <title>Draft genome sequences of two oriental melons (Cucumis melo L. var makuwa).</title>
        <authorList>
            <person name="Kwon S.-Y."/>
        </authorList>
    </citation>
    <scope>NUCLEOTIDE SEQUENCE [LARGE SCALE GENOMIC DNA]</scope>
    <source>
        <strain evidence="5">cv. Chang Bougi</strain>
        <strain evidence="4">cv. SW 3</strain>
        <tissue evidence="2">Leaf</tissue>
    </source>
</reference>
<name>A0A5A7VAF5_CUCMM</name>
<proteinExistence type="predicted"/>
<evidence type="ECO:0000313" key="4">
    <source>
        <dbReference type="Proteomes" id="UP000321393"/>
    </source>
</evidence>
<dbReference type="EMBL" id="SSTE01002676">
    <property type="protein sequence ID" value="KAA0063406.1"/>
    <property type="molecule type" value="Genomic_DNA"/>
</dbReference>
<evidence type="ECO:0000313" key="5">
    <source>
        <dbReference type="Proteomes" id="UP000321947"/>
    </source>
</evidence>
<accession>A0A5A7VAF5</accession>
<sequence length="201" mass="23269">MLEILHDLQASIEHEEETVKESLENDMSFNSGIEEVTTNIFQELLNQARRELYPDHSKFSSLDFLVTLMHVQVLNDTMSNFPVGFDESEDLFNFSVEEFNIVPGTSSIRDTSDASQPITQTSKRRQNKAISPHDVRFNNTIGVLTQVTFPVHFFNQADVTPEYIELVKDDLQQWLVLDFIDPTLTRFVEHQVLTVWKEFRG</sequence>
<evidence type="ECO:0000313" key="3">
    <source>
        <dbReference type="EMBL" id="TYK11664.1"/>
    </source>
</evidence>
<evidence type="ECO:0000313" key="2">
    <source>
        <dbReference type="EMBL" id="KAA0063406.1"/>
    </source>
</evidence>
<dbReference type="Proteomes" id="UP000321393">
    <property type="component" value="Unassembled WGS sequence"/>
</dbReference>
<gene>
    <name evidence="3" type="ORF">E5676_scaffold828G00360</name>
    <name evidence="2" type="ORF">E6C27_scaffold508G00400</name>
</gene>
<protein>
    <submittedName>
        <fullName evidence="2">CACTA en-spm transposon protein</fullName>
    </submittedName>
</protein>